<comment type="caution">
    <text evidence="5">The sequence shown here is derived from an EMBL/GenBank/DDBJ whole genome shotgun (WGS) entry which is preliminary data.</text>
</comment>
<protein>
    <submittedName>
        <fullName evidence="5">TetR family transcriptional regulator</fullName>
    </submittedName>
</protein>
<dbReference type="Pfam" id="PF00440">
    <property type="entry name" value="TetR_N"/>
    <property type="match status" value="1"/>
</dbReference>
<keyword evidence="4" id="KW-0804">Transcription</keyword>
<dbReference type="PANTHER" id="PTHR30055">
    <property type="entry name" value="HTH-TYPE TRANSCRIPTIONAL REGULATOR RUTR"/>
    <property type="match status" value="1"/>
</dbReference>
<dbReference type="PRINTS" id="PR00455">
    <property type="entry name" value="HTHTETR"/>
</dbReference>
<sequence length="219" mass="23840">MTDVDTSPTKRVTKRRGQTRQRLLDAAAEVFGDQGFGHATVEQICERGGYSRGAFYSNFDSLDQLFFAMWEQKSAAMLADLKSATAAISTDSLDMTAVVGRIVSVVPVDAQWYRINAEFTAHALRNDALRTAVADREDAILQTLLPLVQSALGDVGRRIVGDPTTLGRALVAVHDGTSVQCLVDPDTDAAFALRLDIFTRILLSYTEPIPPHPSSEESP</sequence>
<dbReference type="PANTHER" id="PTHR30055:SF241">
    <property type="entry name" value="TRANSCRIPTIONAL REGULATORY PROTEIN"/>
    <property type="match status" value="1"/>
</dbReference>
<dbReference type="InterPro" id="IPR036271">
    <property type="entry name" value="Tet_transcr_reg_TetR-rel_C_sf"/>
</dbReference>
<keyword evidence="2" id="KW-0805">Transcription regulation</keyword>
<dbReference type="PROSITE" id="PS50977">
    <property type="entry name" value="HTH_TETR_2"/>
    <property type="match status" value="1"/>
</dbReference>
<name>A0A652YRD9_NOCGL</name>
<dbReference type="Pfam" id="PF13977">
    <property type="entry name" value="TetR_C_6"/>
    <property type="match status" value="1"/>
</dbReference>
<dbReference type="InterPro" id="IPR001647">
    <property type="entry name" value="HTH_TetR"/>
</dbReference>
<organism evidence="5">
    <name type="scientific">Nocardia globerula</name>
    <dbReference type="NCBI Taxonomy" id="1818"/>
    <lineage>
        <taxon>Bacteria</taxon>
        <taxon>Bacillati</taxon>
        <taxon>Actinomycetota</taxon>
        <taxon>Actinomycetes</taxon>
        <taxon>Mycobacteriales</taxon>
        <taxon>Nocardiaceae</taxon>
        <taxon>Nocardia</taxon>
    </lineage>
</organism>
<keyword evidence="3" id="KW-0238">DNA-binding</keyword>
<dbReference type="GO" id="GO:0000976">
    <property type="term" value="F:transcription cis-regulatory region binding"/>
    <property type="evidence" value="ECO:0007669"/>
    <property type="project" value="TreeGrafter"/>
</dbReference>
<dbReference type="SUPFAM" id="SSF48498">
    <property type="entry name" value="Tetracyclin repressor-like, C-terminal domain"/>
    <property type="match status" value="1"/>
</dbReference>
<gene>
    <name evidence="5" type="ORF">FNL38_103224</name>
</gene>
<dbReference type="Gene3D" id="1.10.357.10">
    <property type="entry name" value="Tetracycline Repressor, domain 2"/>
    <property type="match status" value="1"/>
</dbReference>
<reference evidence="5" key="1">
    <citation type="submission" date="2019-07" db="EMBL/GenBank/DDBJ databases">
        <title>Genomic Encyclopedia of Type Strains, Phase IV (KMG-IV): sequencing the most valuable type-strain genomes for metagenomic binning, comparative biology and taxonomic classification.</title>
        <authorList>
            <person name="Goeker M."/>
        </authorList>
    </citation>
    <scope>NUCLEOTIDE SEQUENCE</scope>
    <source>
        <strain evidence="5">DSM 44596</strain>
    </source>
</reference>
<evidence type="ECO:0000256" key="1">
    <source>
        <dbReference type="ARBA" id="ARBA00022491"/>
    </source>
</evidence>
<dbReference type="InterPro" id="IPR039538">
    <property type="entry name" value="BetI_C"/>
</dbReference>
<evidence type="ECO:0000256" key="3">
    <source>
        <dbReference type="ARBA" id="ARBA00023125"/>
    </source>
</evidence>
<dbReference type="EMBL" id="VNIQ01000003">
    <property type="protein sequence ID" value="TYQ04873.1"/>
    <property type="molecule type" value="Genomic_DNA"/>
</dbReference>
<dbReference type="SUPFAM" id="SSF46689">
    <property type="entry name" value="Homeodomain-like"/>
    <property type="match status" value="1"/>
</dbReference>
<dbReference type="InterPro" id="IPR050109">
    <property type="entry name" value="HTH-type_TetR-like_transc_reg"/>
</dbReference>
<evidence type="ECO:0000256" key="4">
    <source>
        <dbReference type="ARBA" id="ARBA00023163"/>
    </source>
</evidence>
<evidence type="ECO:0000313" key="5">
    <source>
        <dbReference type="EMBL" id="TYQ04873.1"/>
    </source>
</evidence>
<dbReference type="AlphaFoldDB" id="A0A652YRD9"/>
<evidence type="ECO:0000256" key="2">
    <source>
        <dbReference type="ARBA" id="ARBA00023015"/>
    </source>
</evidence>
<keyword evidence="1" id="KW-0678">Repressor</keyword>
<accession>A0A652YRD9</accession>
<dbReference type="GO" id="GO:0003700">
    <property type="term" value="F:DNA-binding transcription factor activity"/>
    <property type="evidence" value="ECO:0007669"/>
    <property type="project" value="TreeGrafter"/>
</dbReference>
<dbReference type="InterPro" id="IPR009057">
    <property type="entry name" value="Homeodomain-like_sf"/>
</dbReference>
<proteinExistence type="predicted"/>